<dbReference type="EMBL" id="PVUE01000001">
    <property type="protein sequence ID" value="PRZ44332.1"/>
    <property type="molecule type" value="Genomic_DNA"/>
</dbReference>
<dbReference type="SMART" id="SM00822">
    <property type="entry name" value="PKS_KR"/>
    <property type="match status" value="1"/>
</dbReference>
<evidence type="ECO:0000259" key="1">
    <source>
        <dbReference type="SMART" id="SM00822"/>
    </source>
</evidence>
<dbReference type="InterPro" id="IPR001509">
    <property type="entry name" value="Epimerase_deHydtase"/>
</dbReference>
<sequence>MRVLITGGTGIIGTRLAKLLLDAGDQVRLFDASPSPLSDDLAAAEVITGDVCSLDSLAAALDGVDRVVHLAFKLGSESSDDALTAAYVNVVGTTNLLDAARAARTAQVLMASSVAVFGSDAMYDEADFPLTESAAPYGCPGLPTYGAGKIYMEKLADLYRERYGMFVAGLRPSIVYGYGRKAGATSWMAQLVENPVTGVPASVGFADAAVSLVSVDDVAMQLHALLQTSPDDFGGTWFPNTGGDTTTIAQVADIVRDLVPGAEISLTSEGERDVSGLASRTDESAITRIIGRGRAHSPIETGIAAYVEEARRHLSKN</sequence>
<dbReference type="Gene3D" id="3.40.50.720">
    <property type="entry name" value="NAD(P)-binding Rossmann-like Domain"/>
    <property type="match status" value="1"/>
</dbReference>
<dbReference type="CDD" id="cd08946">
    <property type="entry name" value="SDR_e"/>
    <property type="match status" value="1"/>
</dbReference>
<evidence type="ECO:0000313" key="3">
    <source>
        <dbReference type="Proteomes" id="UP000237752"/>
    </source>
</evidence>
<gene>
    <name evidence="2" type="ORF">CLV47_101458</name>
</gene>
<dbReference type="InterPro" id="IPR050177">
    <property type="entry name" value="Lipid_A_modif_metabolic_enz"/>
</dbReference>
<dbReference type="PANTHER" id="PTHR43245">
    <property type="entry name" value="BIFUNCTIONAL POLYMYXIN RESISTANCE PROTEIN ARNA"/>
    <property type="match status" value="1"/>
</dbReference>
<keyword evidence="3" id="KW-1185">Reference proteome</keyword>
<dbReference type="SUPFAM" id="SSF51735">
    <property type="entry name" value="NAD(P)-binding Rossmann-fold domains"/>
    <property type="match status" value="1"/>
</dbReference>
<reference evidence="2 3" key="1">
    <citation type="submission" date="2018-03" db="EMBL/GenBank/DDBJ databases">
        <title>Genomic Encyclopedia of Archaeal and Bacterial Type Strains, Phase II (KMG-II): from individual species to whole genera.</title>
        <authorList>
            <person name="Goeker M."/>
        </authorList>
    </citation>
    <scope>NUCLEOTIDE SEQUENCE [LARGE SCALE GENOMIC DNA]</scope>
    <source>
        <strain evidence="2 3">DSM 100065</strain>
    </source>
</reference>
<dbReference type="InterPro" id="IPR057326">
    <property type="entry name" value="KR_dom"/>
</dbReference>
<organism evidence="2 3">
    <name type="scientific">Antricoccus suffuscus</name>
    <dbReference type="NCBI Taxonomy" id="1629062"/>
    <lineage>
        <taxon>Bacteria</taxon>
        <taxon>Bacillati</taxon>
        <taxon>Actinomycetota</taxon>
        <taxon>Actinomycetes</taxon>
        <taxon>Geodermatophilales</taxon>
        <taxon>Antricoccaceae</taxon>
        <taxon>Antricoccus</taxon>
    </lineage>
</organism>
<evidence type="ECO:0000313" key="2">
    <source>
        <dbReference type="EMBL" id="PRZ44332.1"/>
    </source>
</evidence>
<name>A0A2T1A6U2_9ACTN</name>
<dbReference type="AlphaFoldDB" id="A0A2T1A6U2"/>
<dbReference type="RefSeq" id="WP_170110927.1">
    <property type="nucleotide sequence ID" value="NZ_PVUE01000001.1"/>
</dbReference>
<dbReference type="Pfam" id="PF01370">
    <property type="entry name" value="Epimerase"/>
    <property type="match status" value="1"/>
</dbReference>
<dbReference type="InterPro" id="IPR036291">
    <property type="entry name" value="NAD(P)-bd_dom_sf"/>
</dbReference>
<protein>
    <submittedName>
        <fullName evidence="2">Nucleoside-diphosphate-sugar epimerase</fullName>
    </submittedName>
</protein>
<dbReference type="Proteomes" id="UP000237752">
    <property type="component" value="Unassembled WGS sequence"/>
</dbReference>
<proteinExistence type="predicted"/>
<comment type="caution">
    <text evidence="2">The sequence shown here is derived from an EMBL/GenBank/DDBJ whole genome shotgun (WGS) entry which is preliminary data.</text>
</comment>
<feature type="domain" description="Ketoreductase" evidence="1">
    <location>
        <begin position="1"/>
        <end position="181"/>
    </location>
</feature>
<accession>A0A2T1A6U2</accession>